<dbReference type="InterPro" id="IPR029058">
    <property type="entry name" value="AB_hydrolase_fold"/>
</dbReference>
<protein>
    <submittedName>
        <fullName evidence="2">Alpha/beta fold hydrolase</fullName>
    </submittedName>
</protein>
<proteinExistence type="predicted"/>
<comment type="caution">
    <text evidence="2">The sequence shown here is derived from an EMBL/GenBank/DDBJ whole genome shotgun (WGS) entry which is preliminary data.</text>
</comment>
<dbReference type="AlphaFoldDB" id="A0A6N4QYU3"/>
<name>A0A6N4QYU3_9LEPT</name>
<gene>
    <name evidence="2" type="ORF">EHQ83_13060</name>
</gene>
<evidence type="ECO:0000313" key="2">
    <source>
        <dbReference type="EMBL" id="TGL82865.1"/>
    </source>
</evidence>
<keyword evidence="2" id="KW-0378">Hydrolase</keyword>
<dbReference type="SUPFAM" id="SSF53474">
    <property type="entry name" value="alpha/beta-Hydrolases"/>
    <property type="match status" value="1"/>
</dbReference>
<sequence>MKKHRFQFPYSFKFILPILFLFLESCSSLFYQPTHIKYWSPEVLGFQFKEESFKTFDGQEIHFWRILPKGKPKGIVLQFHGNGENRTSHFTSLVWMVNHGYELVTLDYRGYLDSTGIPERETIHRDAVDFLIKELEYSTIRNIPVIIYGQSLGGAIALRATTELKDRSGIVLVVADGTFPSYRAVFKQVVRRVLFFPIDWISGLFVSDDLSPSETISQISPIPLLVIHGTADEIVAYQNGVELFGLAGQPKWFWEVRGGGHVNWMNLGSSKEAKNFLLFLDEMIRKSKFNPSSENVGRDDGSR</sequence>
<dbReference type="PANTHER" id="PTHR12277:SF81">
    <property type="entry name" value="PROTEIN ABHD13"/>
    <property type="match status" value="1"/>
</dbReference>
<reference evidence="2 3" key="1">
    <citation type="journal article" date="2019" name="PLoS Negl. Trop. Dis.">
        <title>Revisiting the worldwide diversity of Leptospira species in the environment.</title>
        <authorList>
            <person name="Vincent A.T."/>
            <person name="Schiettekatte O."/>
            <person name="Bourhy P."/>
            <person name="Veyrier F.J."/>
            <person name="Picardeau M."/>
        </authorList>
    </citation>
    <scope>NUCLEOTIDE SEQUENCE [LARGE SCALE GENOMIC DNA]</scope>
    <source>
        <strain evidence="2 3">201702445</strain>
    </source>
</reference>
<dbReference type="GO" id="GO:0016787">
    <property type="term" value="F:hydrolase activity"/>
    <property type="evidence" value="ECO:0007669"/>
    <property type="project" value="UniProtKB-KW"/>
</dbReference>
<dbReference type="RefSeq" id="WP_135572210.1">
    <property type="nucleotide sequence ID" value="NZ_RQGK01000034.1"/>
</dbReference>
<organism evidence="2 3">
    <name type="scientific">Leptospira yasudae</name>
    <dbReference type="NCBI Taxonomy" id="2202201"/>
    <lineage>
        <taxon>Bacteria</taxon>
        <taxon>Pseudomonadati</taxon>
        <taxon>Spirochaetota</taxon>
        <taxon>Spirochaetia</taxon>
        <taxon>Leptospirales</taxon>
        <taxon>Leptospiraceae</taxon>
        <taxon>Leptospira</taxon>
    </lineage>
</organism>
<dbReference type="Gene3D" id="3.40.50.1820">
    <property type="entry name" value="alpha/beta hydrolase"/>
    <property type="match status" value="1"/>
</dbReference>
<accession>A0A6N4QYU3</accession>
<evidence type="ECO:0000313" key="3">
    <source>
        <dbReference type="Proteomes" id="UP000297613"/>
    </source>
</evidence>
<feature type="domain" description="Serine aminopeptidase S33" evidence="1">
    <location>
        <begin position="71"/>
        <end position="173"/>
    </location>
</feature>
<dbReference type="Pfam" id="PF12146">
    <property type="entry name" value="Hydrolase_4"/>
    <property type="match status" value="1"/>
</dbReference>
<dbReference type="Proteomes" id="UP000297613">
    <property type="component" value="Unassembled WGS sequence"/>
</dbReference>
<dbReference type="PANTHER" id="PTHR12277">
    <property type="entry name" value="ALPHA/BETA HYDROLASE DOMAIN-CONTAINING PROTEIN"/>
    <property type="match status" value="1"/>
</dbReference>
<dbReference type="InterPro" id="IPR022742">
    <property type="entry name" value="Hydrolase_4"/>
</dbReference>
<evidence type="ECO:0000259" key="1">
    <source>
        <dbReference type="Pfam" id="PF12146"/>
    </source>
</evidence>
<dbReference type="EMBL" id="RQGM01000052">
    <property type="protein sequence ID" value="TGL82865.1"/>
    <property type="molecule type" value="Genomic_DNA"/>
</dbReference>